<reference evidence="1" key="2">
    <citation type="submission" date="2020-09" db="EMBL/GenBank/DDBJ databases">
        <authorList>
            <person name="Sun Q."/>
            <person name="Zhou Y."/>
        </authorList>
    </citation>
    <scope>NUCLEOTIDE SEQUENCE</scope>
    <source>
        <strain evidence="1">CGMCC 1.15478</strain>
    </source>
</reference>
<comment type="caution">
    <text evidence="1">The sequence shown here is derived from an EMBL/GenBank/DDBJ whole genome shotgun (WGS) entry which is preliminary data.</text>
</comment>
<dbReference type="AlphaFoldDB" id="A0A916XG12"/>
<dbReference type="RefSeq" id="WP_268236298.1">
    <property type="nucleotide sequence ID" value="NZ_BMJH01000002.1"/>
</dbReference>
<organism evidence="1 2">
    <name type="scientific">Hoyosella rhizosphaerae</name>
    <dbReference type="NCBI Taxonomy" id="1755582"/>
    <lineage>
        <taxon>Bacteria</taxon>
        <taxon>Bacillati</taxon>
        <taxon>Actinomycetota</taxon>
        <taxon>Actinomycetes</taxon>
        <taxon>Mycobacteriales</taxon>
        <taxon>Hoyosellaceae</taxon>
        <taxon>Hoyosella</taxon>
    </lineage>
</organism>
<evidence type="ECO:0000313" key="1">
    <source>
        <dbReference type="EMBL" id="GGC69211.1"/>
    </source>
</evidence>
<name>A0A916XG12_9ACTN</name>
<dbReference type="EMBL" id="BMJH01000002">
    <property type="protein sequence ID" value="GGC69211.1"/>
    <property type="molecule type" value="Genomic_DNA"/>
</dbReference>
<sequence length="44" mass="5006">MDIIAWILDPAQFQVEIANAYWGSIYGAVDDISFQLTQMGYPPR</sequence>
<dbReference type="Proteomes" id="UP000641514">
    <property type="component" value="Unassembled WGS sequence"/>
</dbReference>
<evidence type="ECO:0000313" key="2">
    <source>
        <dbReference type="Proteomes" id="UP000641514"/>
    </source>
</evidence>
<reference evidence="1" key="1">
    <citation type="journal article" date="2014" name="Int. J. Syst. Evol. Microbiol.">
        <title>Complete genome sequence of Corynebacterium casei LMG S-19264T (=DSM 44701T), isolated from a smear-ripened cheese.</title>
        <authorList>
            <consortium name="US DOE Joint Genome Institute (JGI-PGF)"/>
            <person name="Walter F."/>
            <person name="Albersmeier A."/>
            <person name="Kalinowski J."/>
            <person name="Ruckert C."/>
        </authorList>
    </citation>
    <scope>NUCLEOTIDE SEQUENCE</scope>
    <source>
        <strain evidence="1">CGMCC 1.15478</strain>
    </source>
</reference>
<gene>
    <name evidence="1" type="ORF">GCM10011410_22540</name>
</gene>
<keyword evidence="2" id="KW-1185">Reference proteome</keyword>
<protein>
    <submittedName>
        <fullName evidence="1">Uncharacterized protein</fullName>
    </submittedName>
</protein>
<proteinExistence type="predicted"/>
<accession>A0A916XG12</accession>